<comment type="caution">
    <text evidence="2">The sequence shown here is derived from an EMBL/GenBank/DDBJ whole genome shotgun (WGS) entry which is preliminary data.</text>
</comment>
<reference evidence="2 3" key="1">
    <citation type="journal article" date="2017" name="Genome Biol. Evol.">
        <title>Phytophthora megakarya and P. palmivora, closely related causal agents of cacao black pod rot, underwent increases in genome sizes and gene numbers by different mechanisms.</title>
        <authorList>
            <person name="Ali S.S."/>
            <person name="Shao J."/>
            <person name="Lary D.J."/>
            <person name="Kronmiller B."/>
            <person name="Shen D."/>
            <person name="Strem M.D."/>
            <person name="Amoako-Attah I."/>
            <person name="Akrofi A.Y."/>
            <person name="Begoude B.A."/>
            <person name="Ten Hoopen G.M."/>
            <person name="Coulibaly K."/>
            <person name="Kebe B.I."/>
            <person name="Melnick R.L."/>
            <person name="Guiltinan M.J."/>
            <person name="Tyler B.M."/>
            <person name="Meinhardt L.W."/>
            <person name="Bailey B.A."/>
        </authorList>
    </citation>
    <scope>NUCLEOTIDE SEQUENCE [LARGE SCALE GENOMIC DNA]</scope>
    <source>
        <strain evidence="3">sbr112.9</strain>
    </source>
</reference>
<proteinExistence type="predicted"/>
<protein>
    <submittedName>
        <fullName evidence="2">RxLR effector family protein</fullName>
    </submittedName>
</protein>
<dbReference type="AlphaFoldDB" id="A0A2P4Y387"/>
<feature type="chain" id="PRO_5015138361" evidence="1">
    <location>
        <begin position="25"/>
        <end position="384"/>
    </location>
</feature>
<dbReference type="OrthoDB" id="127819at2759"/>
<sequence length="384" mass="43486">MSYSKIASIIVLLIVASSSAVTNANESVHATTPNTRILRSNNVESNEERGFNFDITHGFAKLTASITSQAQLAYWHTTRTSVTKAFESMKLTAVEGNLFTNPNFLVWLKYVDDLEPKQTESAVSVLTTYYGDARLSKMIGVAMKDSSTEALARQLQAQRFEHWGRQNVSPYYVFEFLNLRRHDVLTNPMFKSWVKYLDDFNERHPTEQITMINMLCLQLGDGGLAKVLEAGRNAAATKDISTALQDQLFARWESMKFTPNDVFKAVGLKGVNEAVGPILSNPVLELWVRYLNEFNKKHPSKKTTMLDTIRKNYVDEAIVDMIVAAKANPATELTATNLELLLLNKWLREKVHPSTVARWLSADKSGKIDKRYRAYYKSKWPESV</sequence>
<evidence type="ECO:0000256" key="1">
    <source>
        <dbReference type="SAM" id="SignalP"/>
    </source>
</evidence>
<organism evidence="2 3">
    <name type="scientific">Phytophthora palmivora</name>
    <dbReference type="NCBI Taxonomy" id="4796"/>
    <lineage>
        <taxon>Eukaryota</taxon>
        <taxon>Sar</taxon>
        <taxon>Stramenopiles</taxon>
        <taxon>Oomycota</taxon>
        <taxon>Peronosporomycetes</taxon>
        <taxon>Peronosporales</taxon>
        <taxon>Peronosporaceae</taxon>
        <taxon>Phytophthora</taxon>
    </lineage>
</organism>
<accession>A0A2P4Y387</accession>
<keyword evidence="1" id="KW-0732">Signal</keyword>
<gene>
    <name evidence="2" type="ORF">PHPALM_11042</name>
</gene>
<keyword evidence="3" id="KW-1185">Reference proteome</keyword>
<feature type="signal peptide" evidence="1">
    <location>
        <begin position="1"/>
        <end position="24"/>
    </location>
</feature>
<dbReference type="Proteomes" id="UP000237271">
    <property type="component" value="Unassembled WGS sequence"/>
</dbReference>
<evidence type="ECO:0000313" key="3">
    <source>
        <dbReference type="Proteomes" id="UP000237271"/>
    </source>
</evidence>
<evidence type="ECO:0000313" key="2">
    <source>
        <dbReference type="EMBL" id="POM72270.1"/>
    </source>
</evidence>
<dbReference type="EMBL" id="NCKW01006005">
    <property type="protein sequence ID" value="POM72270.1"/>
    <property type="molecule type" value="Genomic_DNA"/>
</dbReference>
<name>A0A2P4Y387_9STRA</name>